<protein>
    <submittedName>
        <fullName evidence="2">Helix-turn-helix domain-containing protein</fullName>
    </submittedName>
</protein>
<dbReference type="EMBL" id="FOPI01000021">
    <property type="protein sequence ID" value="SFG44272.1"/>
    <property type="molecule type" value="Genomic_DNA"/>
</dbReference>
<dbReference type="InterPro" id="IPR001387">
    <property type="entry name" value="Cro/C1-type_HTH"/>
</dbReference>
<dbReference type="CDD" id="cd00093">
    <property type="entry name" value="HTH_XRE"/>
    <property type="match status" value="1"/>
</dbReference>
<dbReference type="OrthoDB" id="8115576at2"/>
<evidence type="ECO:0000313" key="2">
    <source>
        <dbReference type="EMBL" id="SFG44272.1"/>
    </source>
</evidence>
<dbReference type="Pfam" id="PF12844">
    <property type="entry name" value="HTH_19"/>
    <property type="match status" value="1"/>
</dbReference>
<accession>A0A1I2RUQ0</accession>
<dbReference type="SMART" id="SM00530">
    <property type="entry name" value="HTH_XRE"/>
    <property type="match status" value="1"/>
</dbReference>
<dbReference type="PROSITE" id="PS50943">
    <property type="entry name" value="HTH_CROC1"/>
    <property type="match status" value="1"/>
</dbReference>
<proteinExistence type="predicted"/>
<reference evidence="3" key="1">
    <citation type="submission" date="2016-10" db="EMBL/GenBank/DDBJ databases">
        <authorList>
            <person name="Varghese N."/>
            <person name="Submissions S."/>
        </authorList>
    </citation>
    <scope>NUCLEOTIDE SEQUENCE [LARGE SCALE GENOMIC DNA]</scope>
    <source>
        <strain evidence="3">DSM 20403</strain>
    </source>
</reference>
<sequence>MFPERMRALRRGCGLTLGQLADALNEMDVSYNQKKNTRSQLSKWECGVNTPTYLDIRQLAEFFDVSTDYLCGRAIKKVDLVETLASSADVCFGVQKLDTKEKGELYELIKGFLKGRKERGLRGTVEENGDMQLNLENFDEEDDRC</sequence>
<feature type="domain" description="HTH cro/C1-type" evidence="1">
    <location>
        <begin position="6"/>
        <end position="70"/>
    </location>
</feature>
<evidence type="ECO:0000313" key="3">
    <source>
        <dbReference type="Proteomes" id="UP000182635"/>
    </source>
</evidence>
<dbReference type="Gene3D" id="1.10.260.40">
    <property type="entry name" value="lambda repressor-like DNA-binding domains"/>
    <property type="match status" value="1"/>
</dbReference>
<dbReference type="SUPFAM" id="SSF47413">
    <property type="entry name" value="lambda repressor-like DNA-binding domains"/>
    <property type="match status" value="1"/>
</dbReference>
<organism evidence="2 3">
    <name type="scientific">Ligilactobacillus ruminis DSM 20403 = NBRC 102161</name>
    <dbReference type="NCBI Taxonomy" id="1423798"/>
    <lineage>
        <taxon>Bacteria</taxon>
        <taxon>Bacillati</taxon>
        <taxon>Bacillota</taxon>
        <taxon>Bacilli</taxon>
        <taxon>Lactobacillales</taxon>
        <taxon>Lactobacillaceae</taxon>
        <taxon>Ligilactobacillus</taxon>
    </lineage>
</organism>
<evidence type="ECO:0000259" key="1">
    <source>
        <dbReference type="PROSITE" id="PS50943"/>
    </source>
</evidence>
<dbReference type="InterPro" id="IPR010982">
    <property type="entry name" value="Lambda_DNA-bd_dom_sf"/>
</dbReference>
<gene>
    <name evidence="2" type="ORF">SAMN02910432_01402</name>
</gene>
<name>A0A1I2RUQ0_9LACO</name>
<dbReference type="GO" id="GO:0003677">
    <property type="term" value="F:DNA binding"/>
    <property type="evidence" value="ECO:0007669"/>
    <property type="project" value="InterPro"/>
</dbReference>
<dbReference type="Proteomes" id="UP000182635">
    <property type="component" value="Unassembled WGS sequence"/>
</dbReference>
<dbReference type="AlphaFoldDB" id="A0A1I2RUQ0"/>